<keyword evidence="3" id="KW-1185">Reference proteome</keyword>
<dbReference type="PANTHER" id="PTHR40254:SF1">
    <property type="entry name" value="BLR0577 PROTEIN"/>
    <property type="match status" value="1"/>
</dbReference>
<dbReference type="EMBL" id="JAPCKK010000016">
    <property type="protein sequence ID" value="MDP4097266.1"/>
    <property type="molecule type" value="Genomic_DNA"/>
</dbReference>
<dbReference type="RefSeq" id="WP_305754879.1">
    <property type="nucleotide sequence ID" value="NZ_JAPCKK010000016.1"/>
</dbReference>
<dbReference type="PANTHER" id="PTHR40254">
    <property type="entry name" value="BLR0577 PROTEIN"/>
    <property type="match status" value="1"/>
</dbReference>
<dbReference type="Gene3D" id="3.50.50.60">
    <property type="entry name" value="FAD/NAD(P)-binding domain"/>
    <property type="match status" value="1"/>
</dbReference>
<sequence length="470" mass="52286">MEAFRLAIVGAGPSGIVDAISVCKVLKGEHVVIDIYDPGLPFRGRSFNTGSERMLLNTSVGVSFIDPEEPDGFERFLVHDQGLHVSTGDVVPRDLASAFLEKELSVARTYISGVNFISDRVYDLYVNTKGGKPCIHVNEEITDYDAVIISTGLQFKKDVGFLQGEKILPPYPAKNLTDMDRRASVLILGSKLSAVDTLAHLAGCEHEGRIDICSTSQLFPSVRKQVIKPTERSFLNHYLMRSGKLPNDYSLISCMLDMLDQHFLEHGMYLTDFIAPGDRDSVAQLNYEIQLCNQKQNVWEDILMDVIDGLNTVWPRLSLDDKKRFNIEVNSWLGRIAHSMPLRNARTISELFSSGQLSMINVDDLSTINTDNYDVIINTTGLQTADTDSLLSHLAGKQLLQFNGLGGVSINTNNHRLREDLPIYANGSIVQGEVFTANSVYSTSYGAQKIAADINRVFDEYHRLANVFQD</sequence>
<accession>A0ABT9FRA9</accession>
<comment type="caution">
    <text evidence="2">The sequence shown here is derived from an EMBL/GenBank/DDBJ whole genome shotgun (WGS) entry which is preliminary data.</text>
</comment>
<evidence type="ECO:0000313" key="3">
    <source>
        <dbReference type="Proteomes" id="UP001241848"/>
    </source>
</evidence>
<protein>
    <submittedName>
        <fullName evidence="2">FAD/NAD(P)-binding protein</fullName>
    </submittedName>
</protein>
<name>A0ABT9FRA9_9BACL</name>
<reference evidence="2 3" key="1">
    <citation type="submission" date="2022-10" db="EMBL/GenBank/DDBJ databases">
        <title>Paenibacillus description and whole genome data of maize root bacterial community.</title>
        <authorList>
            <person name="Marton D."/>
            <person name="Farkas M."/>
            <person name="Cserhati M."/>
        </authorList>
    </citation>
    <scope>NUCLEOTIDE SEQUENCE [LARGE SCALE GENOMIC DNA]</scope>
    <source>
        <strain evidence="2 3">P96</strain>
    </source>
</reference>
<evidence type="ECO:0000313" key="2">
    <source>
        <dbReference type="EMBL" id="MDP4097266.1"/>
    </source>
</evidence>
<proteinExistence type="predicted"/>
<organism evidence="2 3">
    <name type="scientific">Paenibacillus zeirhizosphaerae</name>
    <dbReference type="NCBI Taxonomy" id="2987519"/>
    <lineage>
        <taxon>Bacteria</taxon>
        <taxon>Bacillati</taxon>
        <taxon>Bacillota</taxon>
        <taxon>Bacilli</taxon>
        <taxon>Bacillales</taxon>
        <taxon>Paenibacillaceae</taxon>
        <taxon>Paenibacillus</taxon>
    </lineage>
</organism>
<dbReference type="SUPFAM" id="SSF51905">
    <property type="entry name" value="FAD/NAD(P)-binding domain"/>
    <property type="match status" value="1"/>
</dbReference>
<dbReference type="Pfam" id="PF13454">
    <property type="entry name" value="NAD_binding_9"/>
    <property type="match status" value="1"/>
</dbReference>
<evidence type="ECO:0000259" key="1">
    <source>
        <dbReference type="Pfam" id="PF13454"/>
    </source>
</evidence>
<gene>
    <name evidence="2" type="ORF">OIN60_10835</name>
</gene>
<dbReference type="Proteomes" id="UP001241848">
    <property type="component" value="Unassembled WGS sequence"/>
</dbReference>
<dbReference type="InterPro" id="IPR036188">
    <property type="entry name" value="FAD/NAD-bd_sf"/>
</dbReference>
<dbReference type="InterPro" id="IPR052189">
    <property type="entry name" value="L-asp_N-monooxygenase_NS-form"/>
</dbReference>
<feature type="domain" description="FAD-dependent urate hydroxylase HpyO/Asp monooxygenase CreE-like FAD/NAD(P)-binding" evidence="1">
    <location>
        <begin position="7"/>
        <end position="153"/>
    </location>
</feature>
<dbReference type="InterPro" id="IPR038732">
    <property type="entry name" value="HpyO/CreE_NAD-binding"/>
</dbReference>